<reference evidence="2" key="1">
    <citation type="submission" date="2014-12" db="EMBL/GenBank/DDBJ databases">
        <title>Insight into the proteome of Arion vulgaris.</title>
        <authorList>
            <person name="Aradska J."/>
            <person name="Bulat T."/>
            <person name="Smidak R."/>
            <person name="Sarate P."/>
            <person name="Gangsoo J."/>
            <person name="Sialana F."/>
            <person name="Bilban M."/>
            <person name="Lubec G."/>
        </authorList>
    </citation>
    <scope>NUCLEOTIDE SEQUENCE</scope>
    <source>
        <tissue evidence="2">Skin</tissue>
    </source>
</reference>
<protein>
    <submittedName>
        <fullName evidence="2">Uncharacterized protein</fullName>
    </submittedName>
</protein>
<sequence>MENDQEFTETNDSDIGFFVPDSHSEDDESSQQSCSLITGLFVQKSHPSVVSENIIVDTHNIPS</sequence>
<feature type="non-terminal residue" evidence="2">
    <location>
        <position position="63"/>
    </location>
</feature>
<accession>A0A0B6Y508</accession>
<organism evidence="2">
    <name type="scientific">Arion vulgaris</name>
    <dbReference type="NCBI Taxonomy" id="1028688"/>
    <lineage>
        <taxon>Eukaryota</taxon>
        <taxon>Metazoa</taxon>
        <taxon>Spiralia</taxon>
        <taxon>Lophotrochozoa</taxon>
        <taxon>Mollusca</taxon>
        <taxon>Gastropoda</taxon>
        <taxon>Heterobranchia</taxon>
        <taxon>Euthyneura</taxon>
        <taxon>Panpulmonata</taxon>
        <taxon>Eupulmonata</taxon>
        <taxon>Stylommatophora</taxon>
        <taxon>Helicina</taxon>
        <taxon>Arionoidea</taxon>
        <taxon>Arionidae</taxon>
        <taxon>Arion</taxon>
    </lineage>
</organism>
<feature type="compositionally biased region" description="Acidic residues" evidence="1">
    <location>
        <begin position="1"/>
        <end position="12"/>
    </location>
</feature>
<evidence type="ECO:0000313" key="2">
    <source>
        <dbReference type="EMBL" id="CEK50906.1"/>
    </source>
</evidence>
<evidence type="ECO:0000256" key="1">
    <source>
        <dbReference type="SAM" id="MobiDB-lite"/>
    </source>
</evidence>
<dbReference type="AlphaFoldDB" id="A0A0B6Y508"/>
<proteinExistence type="predicted"/>
<gene>
    <name evidence="2" type="primary">ORF11972</name>
</gene>
<name>A0A0B6Y508_9EUPU</name>
<dbReference type="EMBL" id="HACG01004041">
    <property type="protein sequence ID" value="CEK50906.1"/>
    <property type="molecule type" value="Transcribed_RNA"/>
</dbReference>
<feature type="region of interest" description="Disordered" evidence="1">
    <location>
        <begin position="1"/>
        <end position="32"/>
    </location>
</feature>